<protein>
    <submittedName>
        <fullName evidence="1">Chaperone protein</fullName>
    </submittedName>
</protein>
<sequence length="50" mass="5693">MSINFEFYQLEYQSGWITAEQLQQVVSLGILTPAEYKQIVGQPYPAPTQS</sequence>
<dbReference type="EMBL" id="PP511706">
    <property type="protein sequence ID" value="XCD06718.1"/>
    <property type="molecule type" value="Genomic_DNA"/>
</dbReference>
<proteinExistence type="predicted"/>
<accession>A0AAU8B3A4</accession>
<reference evidence="1" key="1">
    <citation type="submission" date="2024-03" db="EMBL/GenBank/DDBJ databases">
        <title>Diverse circular DNA viruses in blood, oral, and fecal samples of captive lemurs.</title>
        <authorList>
            <person name="Paietta E.N."/>
            <person name="Kraberger S."/>
            <person name="Lund M.C."/>
            <person name="Custer J.M."/>
            <person name="Vargas K.M."/>
            <person name="Ehmke E.E."/>
            <person name="Yoder A.D."/>
            <person name="Varsani A."/>
        </authorList>
    </citation>
    <scope>NUCLEOTIDE SEQUENCE</scope>
    <source>
        <strain evidence="1">Duke_26_2</strain>
    </source>
</reference>
<organism evidence="1">
    <name type="scientific">Dulem virus 30</name>
    <dbReference type="NCBI Taxonomy" id="3145748"/>
    <lineage>
        <taxon>Viruses</taxon>
        <taxon>Duplodnaviria</taxon>
        <taxon>Heunggongvirae</taxon>
        <taxon>Uroviricota</taxon>
        <taxon>Caudoviricetes</taxon>
    </lineage>
</organism>
<dbReference type="Pfam" id="PF09693">
    <property type="entry name" value="Phage_XkdX"/>
    <property type="match status" value="1"/>
</dbReference>
<dbReference type="InterPro" id="IPR010022">
    <property type="entry name" value="XkdX"/>
</dbReference>
<evidence type="ECO:0000313" key="1">
    <source>
        <dbReference type="EMBL" id="XCD06718.1"/>
    </source>
</evidence>
<name>A0AAU8B3A4_9CAUD</name>